<name>A0A4Z0P9R4_9BACT</name>
<protein>
    <submittedName>
        <fullName evidence="2">FAD-dependent oxidoreductase</fullName>
    </submittedName>
</protein>
<accession>A0A4Z0P9R4</accession>
<dbReference type="InterPro" id="IPR036188">
    <property type="entry name" value="FAD/NAD-bd_sf"/>
</dbReference>
<organism evidence="2 3">
    <name type="scientific">Hymenobacter fodinae</name>
    <dbReference type="NCBI Taxonomy" id="2510796"/>
    <lineage>
        <taxon>Bacteria</taxon>
        <taxon>Pseudomonadati</taxon>
        <taxon>Bacteroidota</taxon>
        <taxon>Cytophagia</taxon>
        <taxon>Cytophagales</taxon>
        <taxon>Hymenobacteraceae</taxon>
        <taxon>Hymenobacter</taxon>
    </lineage>
</organism>
<evidence type="ECO:0000313" key="2">
    <source>
        <dbReference type="EMBL" id="TGE09417.1"/>
    </source>
</evidence>
<gene>
    <name evidence="2" type="ORF">EU556_00870</name>
</gene>
<proteinExistence type="predicted"/>
<dbReference type="EMBL" id="SRLA01000001">
    <property type="protein sequence ID" value="TGE09417.1"/>
    <property type="molecule type" value="Genomic_DNA"/>
</dbReference>
<dbReference type="Gene3D" id="3.50.50.60">
    <property type="entry name" value="FAD/NAD(P)-binding domain"/>
    <property type="match status" value="1"/>
</dbReference>
<dbReference type="Pfam" id="PF01593">
    <property type="entry name" value="Amino_oxidase"/>
    <property type="match status" value="1"/>
</dbReference>
<dbReference type="Proteomes" id="UP000298337">
    <property type="component" value="Unassembled WGS sequence"/>
</dbReference>
<evidence type="ECO:0000259" key="1">
    <source>
        <dbReference type="Pfam" id="PF01593"/>
    </source>
</evidence>
<dbReference type="OrthoDB" id="9767561at2"/>
<comment type="caution">
    <text evidence="2">The sequence shown here is derived from an EMBL/GenBank/DDBJ whole genome shotgun (WGS) entry which is preliminary data.</text>
</comment>
<reference evidence="2 3" key="1">
    <citation type="submission" date="2019-04" db="EMBL/GenBank/DDBJ databases">
        <authorList>
            <person name="Feng G."/>
            <person name="Zhang J."/>
            <person name="Zhu H."/>
        </authorList>
    </citation>
    <scope>NUCLEOTIDE SEQUENCE [LARGE SCALE GENOMIC DNA]</scope>
    <source>
        <strain evidence="2 3">92R-1</strain>
    </source>
</reference>
<dbReference type="AlphaFoldDB" id="A0A4Z0P9R4"/>
<dbReference type="InterPro" id="IPR002937">
    <property type="entry name" value="Amino_oxidase"/>
</dbReference>
<feature type="domain" description="Amine oxidase" evidence="1">
    <location>
        <begin position="14"/>
        <end position="417"/>
    </location>
</feature>
<evidence type="ECO:0000313" key="3">
    <source>
        <dbReference type="Proteomes" id="UP000298337"/>
    </source>
</evidence>
<keyword evidence="3" id="KW-1185">Reference proteome</keyword>
<dbReference type="RefSeq" id="WP_135430070.1">
    <property type="nucleotide sequence ID" value="NZ_SRLA01000001.1"/>
</dbReference>
<dbReference type="GO" id="GO:0016491">
    <property type="term" value="F:oxidoreductase activity"/>
    <property type="evidence" value="ECO:0007669"/>
    <property type="project" value="InterPro"/>
</dbReference>
<sequence>MSSSAPIVIIGAGMAGLACACYLHRAGRRVLVLEASDAVGGRVRTDITPEGFRLDRGFQVLLTKYPEVQHLIDYGALNLKAFRSGAVIRLANGRETTVQNPLQKPTAAFTSLLSPIGTLEDKLRILSLTHHVGQYTSGQLISRNSTNTQDTLSFLREYGWSEQIIDNFFRPFFGGVYLDRGLTTAANFFEFVFQQFAQGDAVVPALGIQQIPEQLAQRLPAGTIRLNSPVDAINGTTVRLWTDETIEAAAVVVAVDGEAAKKLLPPSDEVPATTWRRTTCTYFAAPDSPARHDKLLRLNASPNALAHNVSFSSDVSSDYAPFGQTLVSVSTQGEHGLAEEELTARLLQELTAWFGPEASKWRHLRTYFIPQALPVYAAGQPARQTLKIADNLYRCGDYTSYPSLNAAIATGREVAEMLLAG</sequence>
<dbReference type="SUPFAM" id="SSF51905">
    <property type="entry name" value="FAD/NAD(P)-binding domain"/>
    <property type="match status" value="1"/>
</dbReference>
<dbReference type="PANTHER" id="PTHR42841">
    <property type="entry name" value="AMINE OXIDASE"/>
    <property type="match status" value="1"/>
</dbReference>